<dbReference type="Gene3D" id="3.40.50.2300">
    <property type="match status" value="1"/>
</dbReference>
<feature type="modified residue" description="4-aspartylphosphate" evidence="1">
    <location>
        <position position="57"/>
    </location>
</feature>
<dbReference type="InterPro" id="IPR011006">
    <property type="entry name" value="CheY-like_superfamily"/>
</dbReference>
<dbReference type="SMART" id="SM00448">
    <property type="entry name" value="REC"/>
    <property type="match status" value="1"/>
</dbReference>
<sequence>MDRKIKCVLVDDEPIALALLEKYVSQTHFLELVGKFSNAKTALEFVENNEVEVVFTDIQMPDLSGMEFSKMIPKNIKLVFTTAFDEYAVEGFRVDAMDYLLKPFDLIEFQKAAFKVKEWIELVQSKNSPTGEEENAKKFLFVKSEYKQIKIDLDKIDFIEGLKDYAKIWITDQPKPILTLMSLKKLEEELPVNQFMRIHRSFIISLDKIEKIERNQVVIRDKFVPISDQHKEVFQEYVKRNSV</sequence>
<evidence type="ECO:0000313" key="5">
    <source>
        <dbReference type="Proteomes" id="UP001549146"/>
    </source>
</evidence>
<dbReference type="RefSeq" id="WP_354508019.1">
    <property type="nucleotide sequence ID" value="NZ_JBEPMO010000005.1"/>
</dbReference>
<accession>A0ABV2LSQ0</accession>
<dbReference type="SMART" id="SM00850">
    <property type="entry name" value="LytTR"/>
    <property type="match status" value="1"/>
</dbReference>
<dbReference type="PANTHER" id="PTHR37299">
    <property type="entry name" value="TRANSCRIPTIONAL REGULATOR-RELATED"/>
    <property type="match status" value="1"/>
</dbReference>
<dbReference type="PROSITE" id="PS50110">
    <property type="entry name" value="RESPONSE_REGULATORY"/>
    <property type="match status" value="1"/>
</dbReference>
<dbReference type="EMBL" id="JBEPMO010000005">
    <property type="protein sequence ID" value="MET3731601.1"/>
    <property type="molecule type" value="Genomic_DNA"/>
</dbReference>
<dbReference type="Proteomes" id="UP001549146">
    <property type="component" value="Unassembled WGS sequence"/>
</dbReference>
<dbReference type="PANTHER" id="PTHR37299:SF1">
    <property type="entry name" value="STAGE 0 SPORULATION PROTEIN A HOMOLOG"/>
    <property type="match status" value="1"/>
</dbReference>
<dbReference type="Pfam" id="PF00072">
    <property type="entry name" value="Response_reg"/>
    <property type="match status" value="1"/>
</dbReference>
<dbReference type="Pfam" id="PF04397">
    <property type="entry name" value="LytTR"/>
    <property type="match status" value="1"/>
</dbReference>
<dbReference type="PROSITE" id="PS50930">
    <property type="entry name" value="HTH_LYTTR"/>
    <property type="match status" value="1"/>
</dbReference>
<feature type="domain" description="Response regulatory" evidence="2">
    <location>
        <begin position="6"/>
        <end position="117"/>
    </location>
</feature>
<dbReference type="InterPro" id="IPR007492">
    <property type="entry name" value="LytTR_DNA-bd_dom"/>
</dbReference>
<keyword evidence="4" id="KW-0238">DNA-binding</keyword>
<evidence type="ECO:0000256" key="1">
    <source>
        <dbReference type="PROSITE-ProRule" id="PRU00169"/>
    </source>
</evidence>
<dbReference type="InterPro" id="IPR001789">
    <property type="entry name" value="Sig_transdc_resp-reg_receiver"/>
</dbReference>
<name>A0ABV2LSQ0_9FLAO</name>
<dbReference type="Gene3D" id="2.40.50.1020">
    <property type="entry name" value="LytTr DNA-binding domain"/>
    <property type="match status" value="1"/>
</dbReference>
<evidence type="ECO:0000259" key="3">
    <source>
        <dbReference type="PROSITE" id="PS50930"/>
    </source>
</evidence>
<keyword evidence="5" id="KW-1185">Reference proteome</keyword>
<gene>
    <name evidence="4" type="ORF">ABID46_001175</name>
</gene>
<evidence type="ECO:0000313" key="4">
    <source>
        <dbReference type="EMBL" id="MET3731601.1"/>
    </source>
</evidence>
<dbReference type="GO" id="GO:0003677">
    <property type="term" value="F:DNA binding"/>
    <property type="evidence" value="ECO:0007669"/>
    <property type="project" value="UniProtKB-KW"/>
</dbReference>
<reference evidence="4 5" key="1">
    <citation type="submission" date="2024-06" db="EMBL/GenBank/DDBJ databases">
        <title>Genomic Encyclopedia of Type Strains, Phase IV (KMG-IV): sequencing the most valuable type-strain genomes for metagenomic binning, comparative biology and taxonomic classification.</title>
        <authorList>
            <person name="Goeker M."/>
        </authorList>
    </citation>
    <scope>NUCLEOTIDE SEQUENCE [LARGE SCALE GENOMIC DNA]</scope>
    <source>
        <strain evidence="4 5">DSM 29388</strain>
    </source>
</reference>
<dbReference type="InterPro" id="IPR046947">
    <property type="entry name" value="LytR-like"/>
</dbReference>
<proteinExistence type="predicted"/>
<keyword evidence="1" id="KW-0597">Phosphoprotein</keyword>
<feature type="domain" description="HTH LytTR-type" evidence="3">
    <location>
        <begin position="140"/>
        <end position="214"/>
    </location>
</feature>
<evidence type="ECO:0000259" key="2">
    <source>
        <dbReference type="PROSITE" id="PS50110"/>
    </source>
</evidence>
<protein>
    <submittedName>
        <fullName evidence="4">DNA-binding LytR/AlgR family response regulator</fullName>
    </submittedName>
</protein>
<organism evidence="4 5">
    <name type="scientific">Moheibacter stercoris</name>
    <dbReference type="NCBI Taxonomy" id="1628251"/>
    <lineage>
        <taxon>Bacteria</taxon>
        <taxon>Pseudomonadati</taxon>
        <taxon>Bacteroidota</taxon>
        <taxon>Flavobacteriia</taxon>
        <taxon>Flavobacteriales</taxon>
        <taxon>Weeksellaceae</taxon>
        <taxon>Moheibacter</taxon>
    </lineage>
</organism>
<dbReference type="SUPFAM" id="SSF52172">
    <property type="entry name" value="CheY-like"/>
    <property type="match status" value="1"/>
</dbReference>
<comment type="caution">
    <text evidence="4">The sequence shown here is derived from an EMBL/GenBank/DDBJ whole genome shotgun (WGS) entry which is preliminary data.</text>
</comment>